<dbReference type="PANTHER" id="PTHR36541">
    <property type="entry name" value="SUPEROXIDE REDUCTASE-RELATED"/>
    <property type="match status" value="1"/>
</dbReference>
<dbReference type="Pfam" id="PF01880">
    <property type="entry name" value="Desulfoferrodox"/>
    <property type="match status" value="1"/>
</dbReference>
<evidence type="ECO:0000313" key="14">
    <source>
        <dbReference type="Proteomes" id="UP001224418"/>
    </source>
</evidence>
<evidence type="ECO:0000256" key="8">
    <source>
        <dbReference type="ARBA" id="ARBA00024690"/>
    </source>
</evidence>
<dbReference type="SUPFAM" id="SSF49367">
    <property type="entry name" value="Superoxide reductase-like"/>
    <property type="match status" value="1"/>
</dbReference>
<evidence type="ECO:0000259" key="11">
    <source>
        <dbReference type="Pfam" id="PF01880"/>
    </source>
</evidence>
<dbReference type="InterPro" id="IPR004462">
    <property type="entry name" value="Desulfoferrodoxin_N"/>
</dbReference>
<keyword evidence="6" id="KW-0249">Electron transport</keyword>
<accession>A0ABU0JVN3</accession>
<evidence type="ECO:0000256" key="7">
    <source>
        <dbReference type="ARBA" id="ARBA00023004"/>
    </source>
</evidence>
<keyword evidence="14" id="KW-1185">Reference proteome</keyword>
<evidence type="ECO:0000256" key="3">
    <source>
        <dbReference type="ARBA" id="ARBA00014839"/>
    </source>
</evidence>
<feature type="domain" description="Desulfoferrodoxin N-terminal" evidence="12">
    <location>
        <begin position="2"/>
        <end position="36"/>
    </location>
</feature>
<reference evidence="13 14" key="1">
    <citation type="submission" date="2023-07" db="EMBL/GenBank/DDBJ databases">
        <title>Genomic Encyclopedia of Type Strains, Phase IV (KMG-IV): sequencing the most valuable type-strain genomes for metagenomic binning, comparative biology and taxonomic classification.</title>
        <authorList>
            <person name="Goeker M."/>
        </authorList>
    </citation>
    <scope>NUCLEOTIDE SEQUENCE [LARGE SCALE GENOMIC DNA]</scope>
    <source>
        <strain evidence="13 14">DSM 1400</strain>
    </source>
</reference>
<dbReference type="SUPFAM" id="SSF57802">
    <property type="entry name" value="Rubredoxin-like"/>
    <property type="match status" value="1"/>
</dbReference>
<evidence type="ECO:0000256" key="10">
    <source>
        <dbReference type="ARBA" id="ARBA00047448"/>
    </source>
</evidence>
<dbReference type="InterPro" id="IPR038094">
    <property type="entry name" value="Desulfoferrodoxin_N_sf"/>
</dbReference>
<comment type="similarity">
    <text evidence="1">Belongs to the desulfoferrodoxin family.</text>
</comment>
<evidence type="ECO:0000256" key="9">
    <source>
        <dbReference type="ARBA" id="ARBA00031398"/>
    </source>
</evidence>
<evidence type="ECO:0000259" key="12">
    <source>
        <dbReference type="Pfam" id="PF06397"/>
    </source>
</evidence>
<comment type="caution">
    <text evidence="13">The sequence shown here is derived from an EMBL/GenBank/DDBJ whole genome shotgun (WGS) entry which is preliminary data.</text>
</comment>
<dbReference type="EC" id="1.15.1.2" evidence="2"/>
<dbReference type="Proteomes" id="UP001224418">
    <property type="component" value="Unassembled WGS sequence"/>
</dbReference>
<comment type="function">
    <text evidence="8">Catalyzes the one-electron reduction of superoxide anion radical to hydrogen peroxide at a nonheme ferrous iron center. Plays a fundamental role in case of oxidative stress via its superoxide detoxification activity.</text>
</comment>
<dbReference type="GO" id="GO:0050605">
    <property type="term" value="F:superoxide reductase activity"/>
    <property type="evidence" value="ECO:0007669"/>
    <property type="project" value="UniProtKB-EC"/>
</dbReference>
<evidence type="ECO:0000256" key="1">
    <source>
        <dbReference type="ARBA" id="ARBA00005941"/>
    </source>
</evidence>
<keyword evidence="5" id="KW-0479">Metal-binding</keyword>
<dbReference type="CDD" id="cd00974">
    <property type="entry name" value="DSRD"/>
    <property type="match status" value="1"/>
</dbReference>
<dbReference type="InterPro" id="IPR036073">
    <property type="entry name" value="Desulfoferrodoxin_Fe-bd_dom_sf"/>
</dbReference>
<dbReference type="Pfam" id="PF06397">
    <property type="entry name" value="Desulfoferrod_N"/>
    <property type="match status" value="1"/>
</dbReference>
<proteinExistence type="inferred from homology"/>
<dbReference type="InterPro" id="IPR051233">
    <property type="entry name" value="Desulfoferrodoxin_SOR"/>
</dbReference>
<sequence length="127" mass="14504">MAEKNEIYKCNKCGIEVEILHKGDGVLTCCEKPMVLKSSFDGEGVAQEHIPKIEDLGNKVKVLVGAVRHPMTDTHHIEWIEIITKDGVCRKDLKDDSEPEVEFNFNKDEIVIVREYCNIHGLWEINL</sequence>
<dbReference type="Gene3D" id="2.20.28.100">
    <property type="entry name" value="Desulphoferrodoxin, N-terminal domain"/>
    <property type="match status" value="1"/>
</dbReference>
<protein>
    <recommendedName>
        <fullName evidence="3">Desulfoferrodoxin</fullName>
        <ecNumber evidence="2">1.15.1.2</ecNumber>
    </recommendedName>
    <alternativeName>
        <fullName evidence="9">Superoxide reductase</fullName>
    </alternativeName>
</protein>
<gene>
    <name evidence="13" type="ORF">QOZ93_001710</name>
</gene>
<keyword evidence="7" id="KW-0408">Iron</keyword>
<dbReference type="PANTHER" id="PTHR36541:SF1">
    <property type="entry name" value="SUPEROXIDE REDUCTASE-RELATED"/>
    <property type="match status" value="1"/>
</dbReference>
<comment type="catalytic activity">
    <reaction evidence="10">
        <text>reduced [rubredoxin] + superoxide + 2 H(+) = oxidized [rubredoxin] + H2O2</text>
        <dbReference type="Rhea" id="RHEA:21324"/>
        <dbReference type="Rhea" id="RHEA-COMP:10302"/>
        <dbReference type="Rhea" id="RHEA-COMP:10303"/>
        <dbReference type="ChEBI" id="CHEBI:15378"/>
        <dbReference type="ChEBI" id="CHEBI:16240"/>
        <dbReference type="ChEBI" id="CHEBI:18421"/>
        <dbReference type="ChEBI" id="CHEBI:29033"/>
        <dbReference type="ChEBI" id="CHEBI:29034"/>
        <dbReference type="EC" id="1.15.1.2"/>
    </reaction>
</comment>
<keyword evidence="13" id="KW-0560">Oxidoreductase</keyword>
<dbReference type="Gene3D" id="2.60.40.730">
    <property type="entry name" value="SOR catalytic domain"/>
    <property type="match status" value="1"/>
</dbReference>
<dbReference type="EMBL" id="JAUSWN010000013">
    <property type="protein sequence ID" value="MDQ0479967.1"/>
    <property type="molecule type" value="Genomic_DNA"/>
</dbReference>
<evidence type="ECO:0000256" key="5">
    <source>
        <dbReference type="ARBA" id="ARBA00022723"/>
    </source>
</evidence>
<feature type="domain" description="Desulfoferrodoxin ferrous iron-binding" evidence="11">
    <location>
        <begin position="46"/>
        <end position="125"/>
    </location>
</feature>
<dbReference type="InterPro" id="IPR002742">
    <property type="entry name" value="Desulfoferrodoxin_Fe-bd_dom"/>
</dbReference>
<keyword evidence="4" id="KW-0813">Transport</keyword>
<dbReference type="NCBIfam" id="TIGR00319">
    <property type="entry name" value="desulf_FeS4"/>
    <property type="match status" value="1"/>
</dbReference>
<organism evidence="13 14">
    <name type="scientific">Hathewaya limosa</name>
    <name type="common">Clostridium limosum</name>
    <dbReference type="NCBI Taxonomy" id="1536"/>
    <lineage>
        <taxon>Bacteria</taxon>
        <taxon>Bacillati</taxon>
        <taxon>Bacillota</taxon>
        <taxon>Clostridia</taxon>
        <taxon>Eubacteriales</taxon>
        <taxon>Clostridiaceae</taxon>
        <taxon>Hathewaya</taxon>
    </lineage>
</organism>
<name>A0ABU0JVN3_HATLI</name>
<evidence type="ECO:0000256" key="4">
    <source>
        <dbReference type="ARBA" id="ARBA00022448"/>
    </source>
</evidence>
<dbReference type="NCBIfam" id="TIGR00332">
    <property type="entry name" value="neela_ferrous"/>
    <property type="match status" value="1"/>
</dbReference>
<evidence type="ECO:0000313" key="13">
    <source>
        <dbReference type="EMBL" id="MDQ0479967.1"/>
    </source>
</evidence>
<evidence type="ECO:0000256" key="2">
    <source>
        <dbReference type="ARBA" id="ARBA00012679"/>
    </source>
</evidence>
<evidence type="ECO:0000256" key="6">
    <source>
        <dbReference type="ARBA" id="ARBA00022982"/>
    </source>
</evidence>
<dbReference type="RefSeq" id="WP_307355883.1">
    <property type="nucleotide sequence ID" value="NZ_BAAACJ010000030.1"/>
</dbReference>